<accession>A0ABM9MX64</accession>
<feature type="transmembrane region" description="Helical" evidence="1">
    <location>
        <begin position="312"/>
        <end position="329"/>
    </location>
</feature>
<comment type="caution">
    <text evidence="5">The sequence shown here is derived from an EMBL/GenBank/DDBJ whole genome shotgun (WGS) entry which is preliminary data.</text>
</comment>
<dbReference type="Pfam" id="PF06030">
    <property type="entry name" value="WxLIP_PGBD"/>
    <property type="match status" value="1"/>
</dbReference>
<keyword evidence="2" id="KW-0732">Signal</keyword>
<feature type="domain" description="WxL Interacting Protein peptidoglycan binding" evidence="3">
    <location>
        <begin position="39"/>
        <end position="156"/>
    </location>
</feature>
<keyword evidence="6" id="KW-1185">Reference proteome</keyword>
<evidence type="ECO:0000313" key="6">
    <source>
        <dbReference type="Proteomes" id="UP001314261"/>
    </source>
</evidence>
<feature type="chain" id="PRO_5045079989" evidence="2">
    <location>
        <begin position="25"/>
        <end position="377"/>
    </location>
</feature>
<dbReference type="Proteomes" id="UP001314261">
    <property type="component" value="Unassembled WGS sequence"/>
</dbReference>
<dbReference type="InterPro" id="IPR010317">
    <property type="entry name" value="WxLIP_PGBD"/>
</dbReference>
<gene>
    <name evidence="5" type="ORF">R54839_PPFHFPJH_01152</name>
</gene>
<evidence type="ECO:0000259" key="4">
    <source>
        <dbReference type="Pfam" id="PF11797"/>
    </source>
</evidence>
<dbReference type="RefSeq" id="WP_010691148.1">
    <property type="nucleotide sequence ID" value="NZ_CAUZLK010000006.1"/>
</dbReference>
<organism evidence="5 6">
    <name type="scientific">Fructobacillus fructosus</name>
    <dbReference type="NCBI Taxonomy" id="1631"/>
    <lineage>
        <taxon>Bacteria</taxon>
        <taxon>Bacillati</taxon>
        <taxon>Bacillota</taxon>
        <taxon>Bacilli</taxon>
        <taxon>Lactobacillales</taxon>
        <taxon>Lactobacillaceae</taxon>
        <taxon>Fructobacillus</taxon>
    </lineage>
</organism>
<proteinExistence type="predicted"/>
<sequence>MKKLIKTVGMLMSLFLLTSVLVSADNATDSKFDASIVKSDKERGDTSRAWYDLKLNPGEKTTLAVSLTNRDTKPATFLISATQAETGSNMVMSANRPINEVQDAVNSSLRLGNSILKVSSAKVTVAAGETREIPAQVTMPSTKIDGSWLGGIHIQKQVASSDQAQNGYTNRFNYMTYVQLSNTDVVTKADLDLKKVSYQSKSQSGIVNIALQNKQNGYVSNASSTVKVHQKGESATVVNDVQSNQSIANGSNFTYQVPTKELKSGKTYVADITIHDNKNNVTWHWTKEFKVSSLSAVSGWLSSNPMTRNNNWLWLLLLIPLLIILFFLWRKQKKMVDVVENLQGKQINRRISYKAYKQMRREGMDVVIVSKSNQESR</sequence>
<evidence type="ECO:0000313" key="5">
    <source>
        <dbReference type="EMBL" id="CAK1246571.1"/>
    </source>
</evidence>
<protein>
    <submittedName>
        <fullName evidence="5">DUF2118 domain</fullName>
    </submittedName>
</protein>
<keyword evidence="1" id="KW-1133">Transmembrane helix</keyword>
<name>A0ABM9MX64_9LACO</name>
<dbReference type="InterPro" id="IPR021759">
    <property type="entry name" value="WxLIP_HBD"/>
</dbReference>
<dbReference type="EMBL" id="CAUZLR010000007">
    <property type="protein sequence ID" value="CAK1246571.1"/>
    <property type="molecule type" value="Genomic_DNA"/>
</dbReference>
<evidence type="ECO:0000256" key="1">
    <source>
        <dbReference type="SAM" id="Phobius"/>
    </source>
</evidence>
<feature type="domain" description="WxL Interacting Protein host binding" evidence="4">
    <location>
        <begin position="169"/>
        <end position="294"/>
    </location>
</feature>
<keyword evidence="1" id="KW-0472">Membrane</keyword>
<dbReference type="Pfam" id="PF11797">
    <property type="entry name" value="WxLIP_HBD"/>
    <property type="match status" value="1"/>
</dbReference>
<reference evidence="5 6" key="1">
    <citation type="submission" date="2023-10" db="EMBL/GenBank/DDBJ databases">
        <authorList>
            <person name="Botero Cardona J."/>
        </authorList>
    </citation>
    <scope>NUCLEOTIDE SEQUENCE [LARGE SCALE GENOMIC DNA]</scope>
    <source>
        <strain evidence="5 6">R-54839</strain>
    </source>
</reference>
<evidence type="ECO:0000256" key="2">
    <source>
        <dbReference type="SAM" id="SignalP"/>
    </source>
</evidence>
<feature type="signal peptide" evidence="2">
    <location>
        <begin position="1"/>
        <end position="24"/>
    </location>
</feature>
<evidence type="ECO:0000259" key="3">
    <source>
        <dbReference type="Pfam" id="PF06030"/>
    </source>
</evidence>
<keyword evidence="1" id="KW-0812">Transmembrane</keyword>